<accession>A0ABQ1F1C2</accession>
<feature type="signal peptide" evidence="2">
    <location>
        <begin position="1"/>
        <end position="28"/>
    </location>
</feature>
<protein>
    <recommendedName>
        <fullName evidence="3">M23ase beta-sheet core domain-containing protein</fullName>
    </recommendedName>
</protein>
<dbReference type="CDD" id="cd12797">
    <property type="entry name" value="M23_peptidase"/>
    <property type="match status" value="1"/>
</dbReference>
<feature type="chain" id="PRO_5046102041" description="M23ase beta-sheet core domain-containing protein" evidence="2">
    <location>
        <begin position="29"/>
        <end position="219"/>
    </location>
</feature>
<evidence type="ECO:0000259" key="3">
    <source>
        <dbReference type="Pfam" id="PF01551"/>
    </source>
</evidence>
<dbReference type="InterPro" id="IPR050570">
    <property type="entry name" value="Cell_wall_metabolism_enzyme"/>
</dbReference>
<dbReference type="InterPro" id="IPR016047">
    <property type="entry name" value="M23ase_b-sheet_dom"/>
</dbReference>
<keyword evidence="1 2" id="KW-0732">Signal</keyword>
<feature type="domain" description="M23ase beta-sheet core" evidence="3">
    <location>
        <begin position="98"/>
        <end position="192"/>
    </location>
</feature>
<dbReference type="RefSeq" id="WP_229658016.1">
    <property type="nucleotide sequence ID" value="NZ_BMID01000001.1"/>
</dbReference>
<dbReference type="Gene3D" id="2.70.70.10">
    <property type="entry name" value="Glucose Permease (Domain IIA)"/>
    <property type="match status" value="1"/>
</dbReference>
<dbReference type="SUPFAM" id="SSF51261">
    <property type="entry name" value="Duplicated hybrid motif"/>
    <property type="match status" value="1"/>
</dbReference>
<evidence type="ECO:0000313" key="5">
    <source>
        <dbReference type="Proteomes" id="UP000603317"/>
    </source>
</evidence>
<dbReference type="Proteomes" id="UP000603317">
    <property type="component" value="Unassembled WGS sequence"/>
</dbReference>
<evidence type="ECO:0000313" key="4">
    <source>
        <dbReference type="EMBL" id="GFZ96887.1"/>
    </source>
</evidence>
<keyword evidence="5" id="KW-1185">Reference proteome</keyword>
<dbReference type="PANTHER" id="PTHR21666:SF289">
    <property type="entry name" value="L-ALA--D-GLU ENDOPEPTIDASE"/>
    <property type="match status" value="1"/>
</dbReference>
<dbReference type="PANTHER" id="PTHR21666">
    <property type="entry name" value="PEPTIDASE-RELATED"/>
    <property type="match status" value="1"/>
</dbReference>
<evidence type="ECO:0000256" key="2">
    <source>
        <dbReference type="SAM" id="SignalP"/>
    </source>
</evidence>
<dbReference type="Pfam" id="PF01551">
    <property type="entry name" value="Peptidase_M23"/>
    <property type="match status" value="1"/>
</dbReference>
<dbReference type="EMBL" id="BMID01000001">
    <property type="protein sequence ID" value="GFZ96887.1"/>
    <property type="molecule type" value="Genomic_DNA"/>
</dbReference>
<name>A0ABQ1F1C2_9SPHN</name>
<dbReference type="InterPro" id="IPR011055">
    <property type="entry name" value="Dup_hybrid_motif"/>
</dbReference>
<proteinExistence type="predicted"/>
<comment type="caution">
    <text evidence="4">The sequence shown here is derived from an EMBL/GenBank/DDBJ whole genome shotgun (WGS) entry which is preliminary data.</text>
</comment>
<sequence length="219" mass="23638">MVRVSAIKRLMGIVFASAMLAGATPAAAEEASETDSELNEEKFSELFDRWQAEEDGRNAEAGDFGAEISVPSTMPLENMRMTSSYGMRDHPIFKRRRNHNGVDLAAPTGTPIRATGDGVVEKAQRWGGYGLYVQLDHGGKLETRYAHMSRMAVSAGERVTKGQIIGYVGSTGNSTGPHLHYEVRIAGAPVDPSPYMTGAMDEETFAARYGHLTGQGGPE</sequence>
<organism evidence="4 5">
    <name type="scientific">Blastomonas marina</name>
    <dbReference type="NCBI Taxonomy" id="1867408"/>
    <lineage>
        <taxon>Bacteria</taxon>
        <taxon>Pseudomonadati</taxon>
        <taxon>Pseudomonadota</taxon>
        <taxon>Alphaproteobacteria</taxon>
        <taxon>Sphingomonadales</taxon>
        <taxon>Sphingomonadaceae</taxon>
        <taxon>Blastomonas</taxon>
    </lineage>
</organism>
<evidence type="ECO:0000256" key="1">
    <source>
        <dbReference type="ARBA" id="ARBA00022729"/>
    </source>
</evidence>
<gene>
    <name evidence="4" type="ORF">GCM10010923_00910</name>
</gene>
<reference evidence="5" key="1">
    <citation type="journal article" date="2019" name="Int. J. Syst. Evol. Microbiol.">
        <title>The Global Catalogue of Microorganisms (GCM) 10K type strain sequencing project: providing services to taxonomists for standard genome sequencing and annotation.</title>
        <authorList>
            <consortium name="The Broad Institute Genomics Platform"/>
            <consortium name="The Broad Institute Genome Sequencing Center for Infectious Disease"/>
            <person name="Wu L."/>
            <person name="Ma J."/>
        </authorList>
    </citation>
    <scope>NUCLEOTIDE SEQUENCE [LARGE SCALE GENOMIC DNA]</scope>
    <source>
        <strain evidence="5">CGMCC 1.15297</strain>
    </source>
</reference>